<organism evidence="3 4">
    <name type="scientific">Triparma verrucosa</name>
    <dbReference type="NCBI Taxonomy" id="1606542"/>
    <lineage>
        <taxon>Eukaryota</taxon>
        <taxon>Sar</taxon>
        <taxon>Stramenopiles</taxon>
        <taxon>Ochrophyta</taxon>
        <taxon>Bolidophyceae</taxon>
        <taxon>Parmales</taxon>
        <taxon>Triparmaceae</taxon>
        <taxon>Triparma</taxon>
    </lineage>
</organism>
<name>A0A9W7BSI8_9STRA</name>
<dbReference type="AlphaFoldDB" id="A0A9W7BSI8"/>
<dbReference type="Proteomes" id="UP001165160">
    <property type="component" value="Unassembled WGS sequence"/>
</dbReference>
<evidence type="ECO:0000313" key="3">
    <source>
        <dbReference type="EMBL" id="GMH91555.1"/>
    </source>
</evidence>
<dbReference type="SUPFAM" id="SSF56436">
    <property type="entry name" value="C-type lectin-like"/>
    <property type="match status" value="1"/>
</dbReference>
<sequence>MSDTSYVPVSERPSNEFGSSLLEAGQSSSSPFPSSNFTPNQQAQYGSSSSFALPDWLTEALAKPLVKLGLGVGAFITLIVIIVSASKGGGSGGGGGYGIPRGSRLGANCEGMGDMLFGEKVHEHDGHYYQIIGGSFASLTWMDAFHDATHRCHNGKTGYLTTIQSQTENTFILNLIKGSNTYLNGSGDKFAWLGGMDMKTEGNFEWVTGNSKTDGVVFWKGGNPTTGGAAVSGQFNFFENSANGFSTGAHEPNSNGEEDCIAMRGGHKMSGGTTDGTWNDVACYSRVNYFIVEFDA</sequence>
<proteinExistence type="predicted"/>
<dbReference type="InterPro" id="IPR016186">
    <property type="entry name" value="C-type_lectin-like/link_sf"/>
</dbReference>
<evidence type="ECO:0000313" key="4">
    <source>
        <dbReference type="Proteomes" id="UP001165160"/>
    </source>
</evidence>
<feature type="domain" description="C-type lectin" evidence="2">
    <location>
        <begin position="124"/>
        <end position="289"/>
    </location>
</feature>
<feature type="region of interest" description="Disordered" evidence="1">
    <location>
        <begin position="1"/>
        <end position="43"/>
    </location>
</feature>
<dbReference type="InterPro" id="IPR050111">
    <property type="entry name" value="C-type_lectin/snaclec_domain"/>
</dbReference>
<dbReference type="PANTHER" id="PTHR22803">
    <property type="entry name" value="MANNOSE, PHOSPHOLIPASE, LECTIN RECEPTOR RELATED"/>
    <property type="match status" value="1"/>
</dbReference>
<protein>
    <recommendedName>
        <fullName evidence="2">C-type lectin domain-containing protein</fullName>
    </recommendedName>
</protein>
<keyword evidence="4" id="KW-1185">Reference proteome</keyword>
<accession>A0A9W7BSI8</accession>
<dbReference type="CDD" id="cd00037">
    <property type="entry name" value="CLECT"/>
    <property type="match status" value="1"/>
</dbReference>
<dbReference type="SMART" id="SM00034">
    <property type="entry name" value="CLECT"/>
    <property type="match status" value="1"/>
</dbReference>
<dbReference type="InterPro" id="IPR016187">
    <property type="entry name" value="CTDL_fold"/>
</dbReference>
<gene>
    <name evidence="3" type="ORF">TrVE_jg5527</name>
</gene>
<dbReference type="InterPro" id="IPR001304">
    <property type="entry name" value="C-type_lectin-like"/>
</dbReference>
<dbReference type="Pfam" id="PF00059">
    <property type="entry name" value="Lectin_C"/>
    <property type="match status" value="1"/>
</dbReference>
<feature type="compositionally biased region" description="Low complexity" evidence="1">
    <location>
        <begin position="18"/>
        <end position="40"/>
    </location>
</feature>
<reference evidence="4" key="1">
    <citation type="journal article" date="2023" name="Commun. Biol.">
        <title>Genome analysis of Parmales, the sister group of diatoms, reveals the evolutionary specialization of diatoms from phago-mixotrophs to photoautotrophs.</title>
        <authorList>
            <person name="Ban H."/>
            <person name="Sato S."/>
            <person name="Yoshikawa S."/>
            <person name="Yamada K."/>
            <person name="Nakamura Y."/>
            <person name="Ichinomiya M."/>
            <person name="Sato N."/>
            <person name="Blanc-Mathieu R."/>
            <person name="Endo H."/>
            <person name="Kuwata A."/>
            <person name="Ogata H."/>
        </authorList>
    </citation>
    <scope>NUCLEOTIDE SEQUENCE [LARGE SCALE GENOMIC DNA]</scope>
    <source>
        <strain evidence="4">NIES 3699</strain>
    </source>
</reference>
<evidence type="ECO:0000259" key="2">
    <source>
        <dbReference type="PROSITE" id="PS50041"/>
    </source>
</evidence>
<dbReference type="Gene3D" id="3.10.100.10">
    <property type="entry name" value="Mannose-Binding Protein A, subunit A"/>
    <property type="match status" value="1"/>
</dbReference>
<comment type="caution">
    <text evidence="3">The sequence shown here is derived from an EMBL/GenBank/DDBJ whole genome shotgun (WGS) entry which is preliminary data.</text>
</comment>
<evidence type="ECO:0000256" key="1">
    <source>
        <dbReference type="SAM" id="MobiDB-lite"/>
    </source>
</evidence>
<dbReference type="EMBL" id="BRXX01000117">
    <property type="protein sequence ID" value="GMH91555.1"/>
    <property type="molecule type" value="Genomic_DNA"/>
</dbReference>
<dbReference type="PROSITE" id="PS50041">
    <property type="entry name" value="C_TYPE_LECTIN_2"/>
    <property type="match status" value="1"/>
</dbReference>